<evidence type="ECO:0000256" key="1">
    <source>
        <dbReference type="SAM" id="MobiDB-lite"/>
    </source>
</evidence>
<protein>
    <submittedName>
        <fullName evidence="2">Uncharacterized protein</fullName>
    </submittedName>
</protein>
<reference evidence="2" key="1">
    <citation type="journal article" date="2023" name="Science">
        <title>Genome structures resolve the early diversification of teleost fishes.</title>
        <authorList>
            <person name="Parey E."/>
            <person name="Louis A."/>
            <person name="Montfort J."/>
            <person name="Bouchez O."/>
            <person name="Roques C."/>
            <person name="Iampietro C."/>
            <person name="Lluch J."/>
            <person name="Castinel A."/>
            <person name="Donnadieu C."/>
            <person name="Desvignes T."/>
            <person name="Floi Bucao C."/>
            <person name="Jouanno E."/>
            <person name="Wen M."/>
            <person name="Mejri S."/>
            <person name="Dirks R."/>
            <person name="Jansen H."/>
            <person name="Henkel C."/>
            <person name="Chen W.J."/>
            <person name="Zahm M."/>
            <person name="Cabau C."/>
            <person name="Klopp C."/>
            <person name="Thompson A.W."/>
            <person name="Robinson-Rechavi M."/>
            <person name="Braasch I."/>
            <person name="Lecointre G."/>
            <person name="Bobe J."/>
            <person name="Postlethwait J.H."/>
            <person name="Berthelot C."/>
            <person name="Roest Crollius H."/>
            <person name="Guiguen Y."/>
        </authorList>
    </citation>
    <scope>NUCLEOTIDE SEQUENCE</scope>
    <source>
        <strain evidence="2">WJC10195</strain>
    </source>
</reference>
<evidence type="ECO:0000313" key="2">
    <source>
        <dbReference type="EMBL" id="KAJ8360105.1"/>
    </source>
</evidence>
<feature type="compositionally biased region" description="Low complexity" evidence="1">
    <location>
        <begin position="87"/>
        <end position="98"/>
    </location>
</feature>
<name>A0A9Q1J094_SYNKA</name>
<organism evidence="2 3">
    <name type="scientific">Synaphobranchus kaupii</name>
    <name type="common">Kaup's arrowtooth eel</name>
    <dbReference type="NCBI Taxonomy" id="118154"/>
    <lineage>
        <taxon>Eukaryota</taxon>
        <taxon>Metazoa</taxon>
        <taxon>Chordata</taxon>
        <taxon>Craniata</taxon>
        <taxon>Vertebrata</taxon>
        <taxon>Euteleostomi</taxon>
        <taxon>Actinopterygii</taxon>
        <taxon>Neopterygii</taxon>
        <taxon>Teleostei</taxon>
        <taxon>Anguilliformes</taxon>
        <taxon>Synaphobranchidae</taxon>
        <taxon>Synaphobranchus</taxon>
    </lineage>
</organism>
<dbReference type="EMBL" id="JAINUF010000005">
    <property type="protein sequence ID" value="KAJ8360105.1"/>
    <property type="molecule type" value="Genomic_DNA"/>
</dbReference>
<feature type="compositionally biased region" description="Basic and acidic residues" evidence="1">
    <location>
        <begin position="9"/>
        <end position="64"/>
    </location>
</feature>
<keyword evidence="3" id="KW-1185">Reference proteome</keyword>
<comment type="caution">
    <text evidence="2">The sequence shown here is derived from an EMBL/GenBank/DDBJ whole genome shotgun (WGS) entry which is preliminary data.</text>
</comment>
<feature type="region of interest" description="Disordered" evidence="1">
    <location>
        <begin position="1"/>
        <end position="127"/>
    </location>
</feature>
<proteinExistence type="predicted"/>
<dbReference type="AlphaFoldDB" id="A0A9Q1J094"/>
<accession>A0A9Q1J094</accession>
<sequence length="127" mass="13658">MSGGRGKQKTTDGKRGKRAEEKTGAGAEWKYHNMRKEGKEQSKFHQRRGEVIGDRASRKAREKWSQASFGAVPAQSPLFRGKSVCTRSPSSASAASPRPGSPRPNKWPTPEDLPTGGGGGVKLRAGL</sequence>
<dbReference type="Proteomes" id="UP001152622">
    <property type="component" value="Chromosome 5"/>
</dbReference>
<gene>
    <name evidence="2" type="ORF">SKAU_G00166300</name>
</gene>
<evidence type="ECO:0000313" key="3">
    <source>
        <dbReference type="Proteomes" id="UP001152622"/>
    </source>
</evidence>